<protein>
    <recommendedName>
        <fullName evidence="4">BAR domain-containing protein</fullName>
    </recommendedName>
</protein>
<feature type="compositionally biased region" description="Polar residues" evidence="1">
    <location>
        <begin position="76"/>
        <end position="92"/>
    </location>
</feature>
<evidence type="ECO:0000313" key="3">
    <source>
        <dbReference type="Proteomes" id="UP000726737"/>
    </source>
</evidence>
<feature type="compositionally biased region" description="Polar residues" evidence="1">
    <location>
        <begin position="846"/>
        <end position="856"/>
    </location>
</feature>
<dbReference type="Gene3D" id="1.20.1270.60">
    <property type="entry name" value="Arfaptin homology (AH) domain/BAR domain"/>
    <property type="match status" value="1"/>
</dbReference>
<dbReference type="InterPro" id="IPR027267">
    <property type="entry name" value="AH/BAR_dom_sf"/>
</dbReference>
<reference evidence="2" key="1">
    <citation type="journal article" date="2020" name="Fungal Divers.">
        <title>Resolving the Mortierellaceae phylogeny through synthesis of multi-gene phylogenetics and phylogenomics.</title>
        <authorList>
            <person name="Vandepol N."/>
            <person name="Liber J."/>
            <person name="Desiro A."/>
            <person name="Na H."/>
            <person name="Kennedy M."/>
            <person name="Barry K."/>
            <person name="Grigoriev I.V."/>
            <person name="Miller A.N."/>
            <person name="O'Donnell K."/>
            <person name="Stajich J.E."/>
            <person name="Bonito G."/>
        </authorList>
    </citation>
    <scope>NUCLEOTIDE SEQUENCE</scope>
    <source>
        <strain evidence="2">KOD948</strain>
    </source>
</reference>
<name>A0A9P6Q1T1_9FUNG</name>
<feature type="compositionally biased region" description="Basic and acidic residues" evidence="1">
    <location>
        <begin position="725"/>
        <end position="735"/>
    </location>
</feature>
<feature type="compositionally biased region" description="Polar residues" evidence="1">
    <location>
        <begin position="32"/>
        <end position="43"/>
    </location>
</feature>
<feature type="compositionally biased region" description="Polar residues" evidence="1">
    <location>
        <begin position="363"/>
        <end position="376"/>
    </location>
</feature>
<feature type="region of interest" description="Disordered" evidence="1">
    <location>
        <begin position="1"/>
        <end position="93"/>
    </location>
</feature>
<sequence>MLKKKRFSGLFGTSMTEIPSPGPEHQVAHSAQHATSPGSNTPTHGFFPQMLGNQGRQGSIAALSNSSGSNTGNFGHQNGTKPNGAGMNSNSYNDDDQAIGGALSRTEVHQSLDSLKKLVVAAESYRELTTKLAKTTKQLGKCFKEYGDSKGMDSTYVMCLKSCANYYESFSEMENKLATCLQKDFELLQNNWEKHTKRVSKDEKVHDEVLGDLDERIKKISMNYDKKSKKPDPNTVLMSHEKYISTLSELQDSIAATKKDHRSTVARRERYTHSLTAQIGCRLAEAQFLAIERQLRGSGPSLLKIKEWAPYAGYDMPPPTLNSNGDPTIEVRSGTFEEYTARHVPSQQQHSDSEVSKAGSGMTAASNSPGPVQTLTEMPQITLPPFAPMQQRLQQQQQQPPVSPNAPKLQGPGNSSSPTPSSQYQSPTPMTMPVPMPTPSSSSSSSSGTATPGNLPTTMPEPKNYIPQRQAIVPVPSQMSAPMPTQMPTPMPLRIENTVVPGPAIKVGSTDQKVLVKETGVPTKVIQAEPPVAIVTNTPVVLATKPTTTVLTTSPPTTPGAFPITVNTNLVKDKEGTAVSTRAPMGSRPPEGARAGAVIRTEHSEGNLPEDQGSVSTKVGSMDGGSTQGESMMISKMDYLHEMEHTQSLTTAEEAADAVALDRYHREKYLDRYGYPEDDAAHFTGDPRRDMDRDDRGPHIHDEMYDDPYSPTSGDQHSFYDEGDDGSRLEPRRFYDDDESQYSGSIPIQREREEYYSSRGRYEDREYDRSLQHYSSSMPTRHQQQRYLGEREQEHAEWTSAAAMDASDTTSMGDYAREQYPTPREYPSRPTLEDRERELEMMNQKPAVSSIHSTAASRAGFGRRPGTAPGTVAHLRRRFSDLSVPDMSAGVGSMTMPAQDSRPRGMSGSGPNLQLESPRRDSRYPPRASTPQSRQVSSQGYRYERGGVKGMTTGVGNGSVGASGRYSDYEDGSTSRMSALVGDQRTRRR</sequence>
<dbReference type="Proteomes" id="UP000726737">
    <property type="component" value="Unassembled WGS sequence"/>
</dbReference>
<feature type="compositionally biased region" description="Polar residues" evidence="1">
    <location>
        <begin position="929"/>
        <end position="940"/>
    </location>
</feature>
<feature type="compositionally biased region" description="Basic and acidic residues" evidence="1">
    <location>
        <begin position="831"/>
        <end position="840"/>
    </location>
</feature>
<feature type="region of interest" description="Disordered" evidence="1">
    <location>
        <begin position="676"/>
        <end position="750"/>
    </location>
</feature>
<feature type="compositionally biased region" description="Low complexity" evidence="1">
    <location>
        <begin position="415"/>
        <end position="429"/>
    </location>
</feature>
<evidence type="ECO:0000256" key="1">
    <source>
        <dbReference type="SAM" id="MobiDB-lite"/>
    </source>
</evidence>
<gene>
    <name evidence="2" type="ORF">BG011_004343</name>
</gene>
<dbReference type="EMBL" id="JAAAJA010000285">
    <property type="protein sequence ID" value="KAG0256734.1"/>
    <property type="molecule type" value="Genomic_DNA"/>
</dbReference>
<feature type="region of interest" description="Disordered" evidence="1">
    <location>
        <begin position="342"/>
        <end position="376"/>
    </location>
</feature>
<accession>A0A9P6Q1T1</accession>
<feature type="region of interest" description="Disordered" evidence="1">
    <location>
        <begin position="390"/>
        <end position="463"/>
    </location>
</feature>
<feature type="compositionally biased region" description="Low complexity" evidence="1">
    <location>
        <begin position="390"/>
        <end position="399"/>
    </location>
</feature>
<proteinExistence type="predicted"/>
<evidence type="ECO:0008006" key="4">
    <source>
        <dbReference type="Google" id="ProtNLM"/>
    </source>
</evidence>
<feature type="compositionally biased region" description="Low complexity" evidence="1">
    <location>
        <begin position="64"/>
        <end position="75"/>
    </location>
</feature>
<organism evidence="2 3">
    <name type="scientific">Mortierella polycephala</name>
    <dbReference type="NCBI Taxonomy" id="41804"/>
    <lineage>
        <taxon>Eukaryota</taxon>
        <taxon>Fungi</taxon>
        <taxon>Fungi incertae sedis</taxon>
        <taxon>Mucoromycota</taxon>
        <taxon>Mortierellomycotina</taxon>
        <taxon>Mortierellomycetes</taxon>
        <taxon>Mortierellales</taxon>
        <taxon>Mortierellaceae</taxon>
        <taxon>Mortierella</taxon>
    </lineage>
</organism>
<feature type="region of interest" description="Disordered" evidence="1">
    <location>
        <begin position="804"/>
        <end position="989"/>
    </location>
</feature>
<dbReference type="OrthoDB" id="2450055at2759"/>
<feature type="region of interest" description="Disordered" evidence="1">
    <location>
        <begin position="600"/>
        <end position="626"/>
    </location>
</feature>
<comment type="caution">
    <text evidence="2">The sequence shown here is derived from an EMBL/GenBank/DDBJ whole genome shotgun (WGS) entry which is preliminary data.</text>
</comment>
<dbReference type="AlphaFoldDB" id="A0A9P6Q1T1"/>
<feature type="compositionally biased region" description="Basic and acidic residues" evidence="1">
    <location>
        <begin position="676"/>
        <end position="703"/>
    </location>
</feature>
<feature type="compositionally biased region" description="Polar residues" evidence="1">
    <location>
        <begin position="448"/>
        <end position="457"/>
    </location>
</feature>
<keyword evidence="3" id="KW-1185">Reference proteome</keyword>
<evidence type="ECO:0000313" key="2">
    <source>
        <dbReference type="EMBL" id="KAG0256734.1"/>
    </source>
</evidence>